<gene>
    <name evidence="1" type="ORF">K461DRAFT_219979</name>
</gene>
<evidence type="ECO:0000313" key="2">
    <source>
        <dbReference type="Proteomes" id="UP000799439"/>
    </source>
</evidence>
<dbReference type="OrthoDB" id="5311681at2759"/>
<dbReference type="Proteomes" id="UP000799439">
    <property type="component" value="Unassembled WGS sequence"/>
</dbReference>
<accession>A0A9P4JAV2</accession>
<reference evidence="1" key="1">
    <citation type="journal article" date="2020" name="Stud. Mycol.">
        <title>101 Dothideomycetes genomes: a test case for predicting lifestyles and emergence of pathogens.</title>
        <authorList>
            <person name="Haridas S."/>
            <person name="Albert R."/>
            <person name="Binder M."/>
            <person name="Bloem J."/>
            <person name="Labutti K."/>
            <person name="Salamov A."/>
            <person name="Andreopoulos B."/>
            <person name="Baker S."/>
            <person name="Barry K."/>
            <person name="Bills G."/>
            <person name="Bluhm B."/>
            <person name="Cannon C."/>
            <person name="Castanera R."/>
            <person name="Culley D."/>
            <person name="Daum C."/>
            <person name="Ezra D."/>
            <person name="Gonzalez J."/>
            <person name="Henrissat B."/>
            <person name="Kuo A."/>
            <person name="Liang C."/>
            <person name="Lipzen A."/>
            <person name="Lutzoni F."/>
            <person name="Magnuson J."/>
            <person name="Mondo S."/>
            <person name="Nolan M."/>
            <person name="Ohm R."/>
            <person name="Pangilinan J."/>
            <person name="Park H.-J."/>
            <person name="Ramirez L."/>
            <person name="Alfaro M."/>
            <person name="Sun H."/>
            <person name="Tritt A."/>
            <person name="Yoshinaga Y."/>
            <person name="Zwiers L.-H."/>
            <person name="Turgeon B."/>
            <person name="Goodwin S."/>
            <person name="Spatafora J."/>
            <person name="Crous P."/>
            <person name="Grigoriev I."/>
        </authorList>
    </citation>
    <scope>NUCLEOTIDE SEQUENCE</scope>
    <source>
        <strain evidence="1">CBS 260.36</strain>
    </source>
</reference>
<dbReference type="AlphaFoldDB" id="A0A9P4JAV2"/>
<name>A0A9P4JAV2_9PEZI</name>
<dbReference type="EMBL" id="ML996081">
    <property type="protein sequence ID" value="KAF2157265.1"/>
    <property type="molecule type" value="Genomic_DNA"/>
</dbReference>
<evidence type="ECO:0000313" key="1">
    <source>
        <dbReference type="EMBL" id="KAF2157265.1"/>
    </source>
</evidence>
<evidence type="ECO:0008006" key="3">
    <source>
        <dbReference type="Google" id="ProtNLM"/>
    </source>
</evidence>
<proteinExistence type="predicted"/>
<protein>
    <recommendedName>
        <fullName evidence="3">F-box domain-containing protein</fullName>
    </recommendedName>
</protein>
<organism evidence="1 2">
    <name type="scientific">Myriangium duriaei CBS 260.36</name>
    <dbReference type="NCBI Taxonomy" id="1168546"/>
    <lineage>
        <taxon>Eukaryota</taxon>
        <taxon>Fungi</taxon>
        <taxon>Dikarya</taxon>
        <taxon>Ascomycota</taxon>
        <taxon>Pezizomycotina</taxon>
        <taxon>Dothideomycetes</taxon>
        <taxon>Dothideomycetidae</taxon>
        <taxon>Myriangiales</taxon>
        <taxon>Myriangiaceae</taxon>
        <taxon>Myriangium</taxon>
    </lineage>
</organism>
<dbReference type="SUPFAM" id="SSF52047">
    <property type="entry name" value="RNI-like"/>
    <property type="match status" value="1"/>
</dbReference>
<comment type="caution">
    <text evidence="1">The sequence shown here is derived from an EMBL/GenBank/DDBJ whole genome shotgun (WGS) entry which is preliminary data.</text>
</comment>
<keyword evidence="2" id="KW-1185">Reference proteome</keyword>
<sequence length="526" mass="58932">MPAGLPLNVLTLIISHVRDLNDVLSLTRTSRLLYYLTLPKLYENVTLRSYSEVRRRDGRVEGLGGGSPFCMALSALATSQCSSVVKKLKVEGAWQESDEYMLGRIPDATVLLNIAVRAAIDKMVNLDSFIWDLDTKPLRQVYQGLSLRSTLSSFTLCFPNSRTPRPIAVMPPIPSLVALRVMNLDPLCYNDDISHCLLGSKNLRELKIHFSPRMRLEAECSSNLNTYFGKCIEAKYKMSIRSLGLQNFYGPNRGQLYQAMKQETMVDTHFLDVFGGAHGSRTNVFVDETWRRIPPELNFKWKLHRSNGFAMQHTRILRGFSGLEELYLTNKSLTATSPAASPNSTSSSDASTPGVLGGSADLANLTREYLDAILSQHGPTLRNLLLFEQFDFDAAELRDIIARCPKLEQLGLALSGNEDTFRNLIPSLPSGLRALRLLENRLFRRLGVTEEQNLDGVCREFGRQLFAAGNTRLRYIGLADKVFRVGGVKRVDSPRGNGEGMYELTAVTWDDVRHLGIWGMDNLQLF</sequence>